<name>A0A2H1WL98_SPOFR</name>
<proteinExistence type="predicted"/>
<reference evidence="1" key="1">
    <citation type="submission" date="2016-07" db="EMBL/GenBank/DDBJ databases">
        <authorList>
            <person name="Bretaudeau A."/>
        </authorList>
    </citation>
    <scope>NUCLEOTIDE SEQUENCE</scope>
    <source>
        <strain evidence="1">Rice</strain>
        <tissue evidence="1">Whole body</tissue>
    </source>
</reference>
<sequence length="73" mass="7911">MFNKVVGLLRVSLLPQHLYDVWSPSRLVVSDDAAYGGARLSISNLFTWALKTPRPAADSDASVAILADNVARI</sequence>
<dbReference type="AlphaFoldDB" id="A0A2H1WL98"/>
<protein>
    <submittedName>
        <fullName evidence="1">SFRICE_009043</fullName>
    </submittedName>
</protein>
<evidence type="ECO:0000313" key="1">
    <source>
        <dbReference type="EMBL" id="SOQ53853.1"/>
    </source>
</evidence>
<accession>A0A2H1WL98</accession>
<organism evidence="1">
    <name type="scientific">Spodoptera frugiperda</name>
    <name type="common">Fall armyworm</name>
    <dbReference type="NCBI Taxonomy" id="7108"/>
    <lineage>
        <taxon>Eukaryota</taxon>
        <taxon>Metazoa</taxon>
        <taxon>Ecdysozoa</taxon>
        <taxon>Arthropoda</taxon>
        <taxon>Hexapoda</taxon>
        <taxon>Insecta</taxon>
        <taxon>Pterygota</taxon>
        <taxon>Neoptera</taxon>
        <taxon>Endopterygota</taxon>
        <taxon>Lepidoptera</taxon>
        <taxon>Glossata</taxon>
        <taxon>Ditrysia</taxon>
        <taxon>Noctuoidea</taxon>
        <taxon>Noctuidae</taxon>
        <taxon>Amphipyrinae</taxon>
        <taxon>Spodoptera</taxon>
    </lineage>
</organism>
<gene>
    <name evidence="1" type="ORF">SFRICE_009043</name>
</gene>
<dbReference type="EMBL" id="ODYU01009431">
    <property type="protein sequence ID" value="SOQ53853.1"/>
    <property type="molecule type" value="Genomic_DNA"/>
</dbReference>